<dbReference type="SUPFAM" id="SSF56281">
    <property type="entry name" value="Metallo-hydrolase/oxidoreductase"/>
    <property type="match status" value="1"/>
</dbReference>
<dbReference type="CDD" id="cd07721">
    <property type="entry name" value="yflN-like_MBL-fold"/>
    <property type="match status" value="1"/>
</dbReference>
<dbReference type="RefSeq" id="WP_135027451.1">
    <property type="nucleotide sequence ID" value="NZ_BMLA01000001.1"/>
</dbReference>
<feature type="domain" description="Metallo-beta-lactamase" evidence="2">
    <location>
        <begin position="17"/>
        <end position="226"/>
    </location>
</feature>
<dbReference type="InterPro" id="IPR036866">
    <property type="entry name" value="RibonucZ/Hydroxyglut_hydro"/>
</dbReference>
<evidence type="ECO:0000313" key="4">
    <source>
        <dbReference type="Proteomes" id="UP000560081"/>
    </source>
</evidence>
<evidence type="ECO:0000256" key="1">
    <source>
        <dbReference type="SAM" id="MobiDB-lite"/>
    </source>
</evidence>
<keyword evidence="3" id="KW-0378">Hydrolase</keyword>
<feature type="region of interest" description="Disordered" evidence="1">
    <location>
        <begin position="225"/>
        <end position="247"/>
    </location>
</feature>
<evidence type="ECO:0000313" key="3">
    <source>
        <dbReference type="EMBL" id="MBB4882657.1"/>
    </source>
</evidence>
<dbReference type="Pfam" id="PF00753">
    <property type="entry name" value="Lactamase_B"/>
    <property type="match status" value="1"/>
</dbReference>
<feature type="compositionally biased region" description="Basic and acidic residues" evidence="1">
    <location>
        <begin position="237"/>
        <end position="247"/>
    </location>
</feature>
<comment type="caution">
    <text evidence="3">The sequence shown here is derived from an EMBL/GenBank/DDBJ whole genome shotgun (WGS) entry which is preliminary data.</text>
</comment>
<dbReference type="EMBL" id="JACHMC010000001">
    <property type="protein sequence ID" value="MBB4882657.1"/>
    <property type="molecule type" value="Genomic_DNA"/>
</dbReference>
<dbReference type="InterPro" id="IPR050855">
    <property type="entry name" value="NDM-1-like"/>
</dbReference>
<dbReference type="GO" id="GO:0016787">
    <property type="term" value="F:hydrolase activity"/>
    <property type="evidence" value="ECO:0007669"/>
    <property type="project" value="UniProtKB-KW"/>
</dbReference>
<gene>
    <name evidence="3" type="ORF">BJ976_001008</name>
</gene>
<dbReference type="Gene3D" id="3.60.15.10">
    <property type="entry name" value="Ribonuclease Z/Hydroxyacylglutathione hydrolase-like"/>
    <property type="match status" value="1"/>
</dbReference>
<protein>
    <submittedName>
        <fullName evidence="3">Glyoxylase-like metal-dependent hydrolase (Beta-lactamase superfamily II)</fullName>
    </submittedName>
</protein>
<accession>A0A4Y8X442</accession>
<dbReference type="PANTHER" id="PTHR42951">
    <property type="entry name" value="METALLO-BETA-LACTAMASE DOMAIN-CONTAINING"/>
    <property type="match status" value="1"/>
</dbReference>
<proteinExistence type="predicted"/>
<dbReference type="OrthoDB" id="2971563at2"/>
<dbReference type="Proteomes" id="UP000560081">
    <property type="component" value="Unassembled WGS sequence"/>
</dbReference>
<dbReference type="PANTHER" id="PTHR42951:SF17">
    <property type="entry name" value="METALLO-BETA-LACTAMASE DOMAIN-CONTAINING PROTEIN"/>
    <property type="match status" value="1"/>
</dbReference>
<reference evidence="3 4" key="1">
    <citation type="submission" date="2020-08" db="EMBL/GenBank/DDBJ databases">
        <title>Sequencing the genomes of 1000 actinobacteria strains.</title>
        <authorList>
            <person name="Klenk H.-P."/>
        </authorList>
    </citation>
    <scope>NUCLEOTIDE SEQUENCE [LARGE SCALE GENOMIC DNA]</scope>
    <source>
        <strain evidence="3 4">DSM 19079</strain>
    </source>
</reference>
<dbReference type="InterPro" id="IPR001279">
    <property type="entry name" value="Metallo-B-lactamas"/>
</dbReference>
<sequence length="247" mass="26361">MFIPRVADGVHLLTHAHVNVYLVEDEDGLTLVDAGLPSMWPMLGEALEQIGRRPQEIAALLLTHGHFDHVGFARRAHREWGVPVHVHPGDRRLARHPYRYRPERNRLLYPLTHPRSLPVLGGMAAAGALTVRGVGDTRGLEAGRVAEVPGRPEVIHTPGHTAGHVVLHLPDRDAVITADALVTLDPYTARTGPQIVASAATADTAADLDSLDAIAATGAGTLLPGHGGPWHGGAAEAVRRARQEGAH</sequence>
<keyword evidence="4" id="KW-1185">Reference proteome</keyword>
<dbReference type="AlphaFoldDB" id="A0A4Y8X442"/>
<name>A0A4Y8X442_9MICC</name>
<dbReference type="SMART" id="SM00849">
    <property type="entry name" value="Lactamase_B"/>
    <property type="match status" value="1"/>
</dbReference>
<organism evidence="3 4">
    <name type="scientific">Micrococcus flavus</name>
    <dbReference type="NCBI Taxonomy" id="384602"/>
    <lineage>
        <taxon>Bacteria</taxon>
        <taxon>Bacillati</taxon>
        <taxon>Actinomycetota</taxon>
        <taxon>Actinomycetes</taxon>
        <taxon>Micrococcales</taxon>
        <taxon>Micrococcaceae</taxon>
        <taxon>Micrococcus</taxon>
    </lineage>
</organism>
<evidence type="ECO:0000259" key="2">
    <source>
        <dbReference type="SMART" id="SM00849"/>
    </source>
</evidence>